<dbReference type="Proteomes" id="UP000594892">
    <property type="component" value="Chromosome 1"/>
</dbReference>
<dbReference type="InterPro" id="IPR000801">
    <property type="entry name" value="Esterase-like"/>
</dbReference>
<dbReference type="PANTHER" id="PTHR48098:SF1">
    <property type="entry name" value="DIACYLGLYCEROL ACYLTRANSFERASE_MYCOLYLTRANSFERASE AG85A"/>
    <property type="match status" value="1"/>
</dbReference>
<dbReference type="EMBL" id="CP065600">
    <property type="protein sequence ID" value="QPQ89815.1"/>
    <property type="molecule type" value="Genomic_DNA"/>
</dbReference>
<proteinExistence type="predicted"/>
<protein>
    <submittedName>
        <fullName evidence="2">Esterase family protein</fullName>
    </submittedName>
</protein>
<name>A0AAQ0BR50_BURGL</name>
<accession>A0AAQ0BR50</accession>
<feature type="compositionally biased region" description="Low complexity" evidence="1">
    <location>
        <begin position="32"/>
        <end position="54"/>
    </location>
</feature>
<organism evidence="2 3">
    <name type="scientific">Burkholderia glumae</name>
    <name type="common">Pseudomonas glumae</name>
    <dbReference type="NCBI Taxonomy" id="337"/>
    <lineage>
        <taxon>Bacteria</taxon>
        <taxon>Pseudomonadati</taxon>
        <taxon>Pseudomonadota</taxon>
        <taxon>Betaproteobacteria</taxon>
        <taxon>Burkholderiales</taxon>
        <taxon>Burkholderiaceae</taxon>
        <taxon>Burkholderia</taxon>
    </lineage>
</organism>
<dbReference type="InterPro" id="IPR050583">
    <property type="entry name" value="Mycobacterial_A85_antigen"/>
</dbReference>
<dbReference type="Gene3D" id="3.40.50.1820">
    <property type="entry name" value="alpha/beta hydrolase"/>
    <property type="match status" value="1"/>
</dbReference>
<dbReference type="PANTHER" id="PTHR48098">
    <property type="entry name" value="ENTEROCHELIN ESTERASE-RELATED"/>
    <property type="match status" value="1"/>
</dbReference>
<evidence type="ECO:0000256" key="1">
    <source>
        <dbReference type="SAM" id="MobiDB-lite"/>
    </source>
</evidence>
<gene>
    <name evidence="2" type="ORF">I6H06_09355</name>
</gene>
<dbReference type="GO" id="GO:0016747">
    <property type="term" value="F:acyltransferase activity, transferring groups other than amino-acyl groups"/>
    <property type="evidence" value="ECO:0007669"/>
    <property type="project" value="TreeGrafter"/>
</dbReference>
<dbReference type="AlphaFoldDB" id="A0AAQ0BR50"/>
<evidence type="ECO:0000313" key="2">
    <source>
        <dbReference type="EMBL" id="QPQ89815.1"/>
    </source>
</evidence>
<sequence length="383" mass="40634">MPAPRHGTAPRPPEPARAPQALPAAGGGSPQAGGPAVARRAARARGAPIAPAARRAVRRARAGAWLGGRAAPAAAACALVVLTALAALRAAPAHAKVVNTVDTAAGAAAQPAPRAATRPPGGRAPAASRVVVRTFRSATLQRDWSYTVYLPPGYRDDGMRHPVLYLLHGNAANANDWITQGRLQLTADELIARHAIPPVVIVMPQAGTDWYVDRKEPMQTAFLEDLLSDVEAHYAVSSQRAGRAIGGVSMGGYGALRFALMAPDRFCGALLLSPAIYADQPPPGSAARYVGVFGERRFDPQVWHALNYPPLLRDYLAQPWRVPVFIAAGDDDLSIQAEASVLYTSLRRARSPAELRIVDGGHTWDVWRQLLAPALGYALDCVK</sequence>
<dbReference type="SUPFAM" id="SSF53474">
    <property type="entry name" value="alpha/beta-Hydrolases"/>
    <property type="match status" value="1"/>
</dbReference>
<feature type="region of interest" description="Disordered" evidence="1">
    <location>
        <begin position="1"/>
        <end position="54"/>
    </location>
</feature>
<dbReference type="InterPro" id="IPR029058">
    <property type="entry name" value="AB_hydrolase_fold"/>
</dbReference>
<evidence type="ECO:0000313" key="3">
    <source>
        <dbReference type="Proteomes" id="UP000594892"/>
    </source>
</evidence>
<dbReference type="Pfam" id="PF00756">
    <property type="entry name" value="Esterase"/>
    <property type="match status" value="1"/>
</dbReference>
<reference evidence="2 3" key="1">
    <citation type="submission" date="2020-12" db="EMBL/GenBank/DDBJ databases">
        <title>FDA dAtabase for Regulatory Grade micrObial Sequences (FDA-ARGOS): Supporting development and validation of Infectious Disease Dx tests.</title>
        <authorList>
            <person name="Minogue T."/>
            <person name="Wolcott M."/>
            <person name="Wasieloski L."/>
            <person name="Aguilar W."/>
            <person name="Moore D."/>
            <person name="Jaissle J."/>
            <person name="Tallon L."/>
            <person name="Sadzewicz L."/>
            <person name="Zhao X."/>
            <person name="Boylan J."/>
            <person name="Ott S."/>
            <person name="Bowen H."/>
            <person name="Vavikolanu K."/>
            <person name="Mehta A."/>
            <person name="Aluvathingal J."/>
            <person name="Nadendla S."/>
            <person name="Yan Y."/>
            <person name="Sichtig H."/>
        </authorList>
    </citation>
    <scope>NUCLEOTIDE SEQUENCE [LARGE SCALE GENOMIC DNA]</scope>
    <source>
        <strain evidence="2 3">FDAARGOS_949</strain>
    </source>
</reference>